<proteinExistence type="predicted"/>
<evidence type="ECO:0000313" key="1">
    <source>
        <dbReference type="EMBL" id="CDW46790.1"/>
    </source>
</evidence>
<name>A0A0K2V8Y6_LEPSM</name>
<organism evidence="1">
    <name type="scientific">Lepeophtheirus salmonis</name>
    <name type="common">Salmon louse</name>
    <name type="synonym">Caligus salmonis</name>
    <dbReference type="NCBI Taxonomy" id="72036"/>
    <lineage>
        <taxon>Eukaryota</taxon>
        <taxon>Metazoa</taxon>
        <taxon>Ecdysozoa</taxon>
        <taxon>Arthropoda</taxon>
        <taxon>Crustacea</taxon>
        <taxon>Multicrustacea</taxon>
        <taxon>Hexanauplia</taxon>
        <taxon>Copepoda</taxon>
        <taxon>Siphonostomatoida</taxon>
        <taxon>Caligidae</taxon>
        <taxon>Lepeophtheirus</taxon>
    </lineage>
</organism>
<dbReference type="AlphaFoldDB" id="A0A0K2V8Y6"/>
<protein>
    <submittedName>
        <fullName evidence="1">Uncharacterized protein</fullName>
    </submittedName>
</protein>
<reference evidence="1" key="1">
    <citation type="submission" date="2014-05" db="EMBL/GenBank/DDBJ databases">
        <authorList>
            <person name="Chronopoulou M."/>
        </authorList>
    </citation>
    <scope>NUCLEOTIDE SEQUENCE</scope>
    <source>
        <tissue evidence="1">Whole organism</tissue>
    </source>
</reference>
<accession>A0A0K2V8Y6</accession>
<dbReference type="EMBL" id="HACA01029429">
    <property type="protein sequence ID" value="CDW46790.1"/>
    <property type="molecule type" value="Transcribed_RNA"/>
</dbReference>
<sequence length="40" mass="4476">MGPHRLEGIAWAVLFIFFESSSAFLTEPLFFSNISDLLTA</sequence>